<dbReference type="Proteomes" id="UP000287233">
    <property type="component" value="Chromosome"/>
</dbReference>
<sequence>MIGRIGWILAYLGLAFTLEARADDCKCTATPFWGSQPGTSIRVGVSFGGRVTEKVQIGAGVGLTLTWGGAITARQECTCVDYCCPDPEVVRPTVIMSSIPLSVEMPGPLDPRYRIEQKMTVSPVPIPDEDVWECQDCEKEEVPRACRGTRGMTYRQAGVSVGLSFSASVAGKTVTVGFSLPGPAEPEMTILLSPCRAEESPKNRRPFFSEVPASLCLAPGQSVDIVLHAYDPDGPDDIAFVEPSSPWPEGISGSIVQDRIVQWRLEGAYEAVWAREVTFRIEVDEAYTGTGGELQFLVFDRERELALVEVPFEVIWPIEIRMENPTEYWEQVRARDGRMVSVLVQEFDLVINDPNCPNPLCRTFLVPWFAYCIRTKSNQGRIRIDSSSEGFGSFCAASEARTKRRHIKFVPDPDAQEEEDEVVVEVSHYGCQVVFTKNGFPVKVVVNTMPETSVSPSELTTRAGGSVRARVIATDPDGDWVTLVQTSGPGAFTPVTGEGEASGTWSWTVPQAYGGSSWRLAGFRAEDAWGGSSLAYLLVRISTPPRLYCTGSKSVMPVVPDRCGGGGTLIEETRWEGGYYEYSAGQSG</sequence>
<reference evidence="2" key="1">
    <citation type="submission" date="2018-12" db="EMBL/GenBank/DDBJ databases">
        <title>Complete genome sequence of an uncultured bacterium of the candidate phylum Bipolaricaulota.</title>
        <authorList>
            <person name="Kadnikov V.V."/>
            <person name="Mardanov A.V."/>
            <person name="Beletsky A.V."/>
            <person name="Frank Y.A."/>
            <person name="Karnachuk O.V."/>
            <person name="Ravin N.V."/>
        </authorList>
    </citation>
    <scope>NUCLEOTIDE SEQUENCE [LARGE SCALE GENOMIC DNA]</scope>
</reference>
<accession>A0A410FVJ1</accession>
<protein>
    <submittedName>
        <fullName evidence="1">Uncharacterized protein</fullName>
    </submittedName>
</protein>
<evidence type="ECO:0000313" key="2">
    <source>
        <dbReference type="Proteomes" id="UP000287233"/>
    </source>
</evidence>
<evidence type="ECO:0000313" key="1">
    <source>
        <dbReference type="EMBL" id="QAA77086.1"/>
    </source>
</evidence>
<dbReference type="KEGG" id="bih:BIP78_1320"/>
<organism evidence="1 2">
    <name type="scientific">Bipolaricaulis sibiricus</name>
    <dbReference type="NCBI Taxonomy" id="2501609"/>
    <lineage>
        <taxon>Bacteria</taxon>
        <taxon>Candidatus Bipolaricaulota</taxon>
        <taxon>Candidatus Bipolaricaulia</taxon>
        <taxon>Candidatus Bipolaricaulales</taxon>
        <taxon>Candidatus Bipolaricaulaceae</taxon>
        <taxon>Candidatus Bipolaricaulis</taxon>
    </lineage>
</organism>
<name>A0A410FVJ1_BIPS1</name>
<gene>
    <name evidence="1" type="ORF">BIP78_1320</name>
</gene>
<dbReference type="AlphaFoldDB" id="A0A410FVJ1"/>
<dbReference type="EMBL" id="CP034928">
    <property type="protein sequence ID" value="QAA77086.1"/>
    <property type="molecule type" value="Genomic_DNA"/>
</dbReference>
<proteinExistence type="predicted"/>